<gene>
    <name evidence="1" type="ORF">COT78_03820</name>
</gene>
<protein>
    <recommendedName>
        <fullName evidence="3">DUF4145 domain-containing protein</fullName>
    </recommendedName>
</protein>
<organism evidence="1 2">
    <name type="scientific">Candidatus Berkelbacteria bacterium CG10_big_fil_rev_8_21_14_0_10_43_13</name>
    <dbReference type="NCBI Taxonomy" id="1974514"/>
    <lineage>
        <taxon>Bacteria</taxon>
        <taxon>Candidatus Berkelbacteria</taxon>
    </lineage>
</organism>
<proteinExistence type="predicted"/>
<evidence type="ECO:0000313" key="2">
    <source>
        <dbReference type="Proteomes" id="UP000231382"/>
    </source>
</evidence>
<evidence type="ECO:0000313" key="1">
    <source>
        <dbReference type="EMBL" id="PIS07394.1"/>
    </source>
</evidence>
<dbReference type="EMBL" id="PEZW01000026">
    <property type="protein sequence ID" value="PIS07394.1"/>
    <property type="molecule type" value="Genomic_DNA"/>
</dbReference>
<dbReference type="Proteomes" id="UP000231382">
    <property type="component" value="Unassembled WGS sequence"/>
</dbReference>
<sequence length="153" mass="17639">MSNNKKQNYQPDIIQSIAIGIGKAIWWVVKLPFGGLKSRHKQGGLSVHDKNYLVERRLEIEKMLRSSNQLELRQALIEADKLVDHALKLQWFAGATFADRLRKAERQIKPSLYQEIWQGHKLRNEIVHEQGDNISASELQTAVEKLLGYIKNI</sequence>
<name>A0A2H0W5W0_9BACT</name>
<accession>A0A2H0W5W0</accession>
<evidence type="ECO:0008006" key="3">
    <source>
        <dbReference type="Google" id="ProtNLM"/>
    </source>
</evidence>
<dbReference type="AlphaFoldDB" id="A0A2H0W5W0"/>
<comment type="caution">
    <text evidence="1">The sequence shown here is derived from an EMBL/GenBank/DDBJ whole genome shotgun (WGS) entry which is preliminary data.</text>
</comment>
<reference evidence="2" key="1">
    <citation type="submission" date="2017-09" db="EMBL/GenBank/DDBJ databases">
        <title>Depth-based differentiation of microbial function through sediment-hosted aquifers and enrichment of novel symbionts in the deep terrestrial subsurface.</title>
        <authorList>
            <person name="Probst A.J."/>
            <person name="Ladd B."/>
            <person name="Jarett J.K."/>
            <person name="Geller-Mcgrath D.E."/>
            <person name="Sieber C.M.K."/>
            <person name="Emerson J.B."/>
            <person name="Anantharaman K."/>
            <person name="Thomas B.C."/>
            <person name="Malmstrom R."/>
            <person name="Stieglmeier M."/>
            <person name="Klingl A."/>
            <person name="Woyke T."/>
            <person name="Ryan C.M."/>
            <person name="Banfield J.F."/>
        </authorList>
    </citation>
    <scope>NUCLEOTIDE SEQUENCE [LARGE SCALE GENOMIC DNA]</scope>
</reference>